<proteinExistence type="predicted"/>
<evidence type="ECO:0000313" key="3">
    <source>
        <dbReference type="Proteomes" id="UP001152795"/>
    </source>
</evidence>
<dbReference type="SUPFAM" id="SSF90229">
    <property type="entry name" value="CCCH zinc finger"/>
    <property type="match status" value="1"/>
</dbReference>
<dbReference type="GO" id="GO:0046872">
    <property type="term" value="F:metal ion binding"/>
    <property type="evidence" value="ECO:0007669"/>
    <property type="project" value="InterPro"/>
</dbReference>
<dbReference type="GO" id="GO:0017069">
    <property type="term" value="F:snRNA binding"/>
    <property type="evidence" value="ECO:0007669"/>
    <property type="project" value="TreeGrafter"/>
</dbReference>
<dbReference type="PROSITE" id="PS50103">
    <property type="entry name" value="ZF_C3H1"/>
    <property type="match status" value="1"/>
</dbReference>
<accession>A0A6S7K3E1</accession>
<dbReference type="InterPro" id="IPR000571">
    <property type="entry name" value="Znf_CCCH"/>
</dbReference>
<dbReference type="GO" id="GO:0000175">
    <property type="term" value="F:3'-5'-RNA exonuclease activity"/>
    <property type="evidence" value="ECO:0007669"/>
    <property type="project" value="TreeGrafter"/>
</dbReference>
<dbReference type="GO" id="GO:0015030">
    <property type="term" value="C:Cajal body"/>
    <property type="evidence" value="ECO:0007669"/>
    <property type="project" value="TreeGrafter"/>
</dbReference>
<dbReference type="AlphaFoldDB" id="A0A6S7K3E1"/>
<organism evidence="2 3">
    <name type="scientific">Paramuricea clavata</name>
    <name type="common">Red gorgonian</name>
    <name type="synonym">Violescent sea-whip</name>
    <dbReference type="NCBI Taxonomy" id="317549"/>
    <lineage>
        <taxon>Eukaryota</taxon>
        <taxon>Metazoa</taxon>
        <taxon>Cnidaria</taxon>
        <taxon>Anthozoa</taxon>
        <taxon>Octocorallia</taxon>
        <taxon>Malacalcyonacea</taxon>
        <taxon>Plexauridae</taxon>
        <taxon>Paramuricea</taxon>
    </lineage>
</organism>
<sequence>WRQNIDKEASDKPCVTIECCKYPSTSDVSYNGIINKTSTSAGSVPPCEQYAAHGHCPKGMQCEMSHDIDIILNYEQQKKAKKKRKRKQKSKQNTSSEECGEDATGAEKCETNGSSIDEVIQDKKPSDKSDQTLLTKASTNTASGNHRAGFDAFMTGFSMATYYHRFKTQDATTFAESIPDFINKLNLSGKDIPLKIEKSQYCKTSANHNETWKKVMSST</sequence>
<keyword evidence="3" id="KW-1185">Reference proteome</keyword>
<feature type="compositionally biased region" description="Basic and acidic residues" evidence="1">
    <location>
        <begin position="120"/>
        <end position="130"/>
    </location>
</feature>
<dbReference type="OrthoDB" id="414075at2759"/>
<dbReference type="InterPro" id="IPR036397">
    <property type="entry name" value="RNaseH_sf"/>
</dbReference>
<feature type="non-terminal residue" evidence="2">
    <location>
        <position position="219"/>
    </location>
</feature>
<name>A0A6S7K3E1_PARCT</name>
<protein>
    <submittedName>
        <fullName evidence="2">Target of EGR1 1, partial</fullName>
    </submittedName>
</protein>
<gene>
    <name evidence="2" type="ORF">PACLA_8A070650</name>
</gene>
<dbReference type="PANTHER" id="PTHR15092:SF37">
    <property type="entry name" value="TARGET OF EGR1 PROTEIN 1"/>
    <property type="match status" value="1"/>
</dbReference>
<reference evidence="2" key="1">
    <citation type="submission" date="2020-04" db="EMBL/GenBank/DDBJ databases">
        <authorList>
            <person name="Alioto T."/>
            <person name="Alioto T."/>
            <person name="Gomez Garrido J."/>
        </authorList>
    </citation>
    <scope>NUCLEOTIDE SEQUENCE</scope>
    <source>
        <strain evidence="2">A484AB</strain>
    </source>
</reference>
<feature type="compositionally biased region" description="Basic residues" evidence="1">
    <location>
        <begin position="79"/>
        <end position="90"/>
    </location>
</feature>
<evidence type="ECO:0000313" key="2">
    <source>
        <dbReference type="EMBL" id="CAB4039885.1"/>
    </source>
</evidence>
<dbReference type="InterPro" id="IPR051181">
    <property type="entry name" value="CAF1_poly(A)_ribonucleases"/>
</dbReference>
<dbReference type="Gene3D" id="3.30.420.10">
    <property type="entry name" value="Ribonuclease H-like superfamily/Ribonuclease H"/>
    <property type="match status" value="1"/>
</dbReference>
<dbReference type="Proteomes" id="UP001152795">
    <property type="component" value="Unassembled WGS sequence"/>
</dbReference>
<feature type="region of interest" description="Disordered" evidence="1">
    <location>
        <begin position="79"/>
        <end position="131"/>
    </location>
</feature>
<evidence type="ECO:0000256" key="1">
    <source>
        <dbReference type="SAM" id="MobiDB-lite"/>
    </source>
</evidence>
<dbReference type="GO" id="GO:0034472">
    <property type="term" value="P:snRNA 3'-end processing"/>
    <property type="evidence" value="ECO:0007669"/>
    <property type="project" value="TreeGrafter"/>
</dbReference>
<dbReference type="PANTHER" id="PTHR15092">
    <property type="entry name" value="POLY A -SPECIFIC RIBONUCLEASE/TARGET OF EGR1, MEMBER 1"/>
    <property type="match status" value="1"/>
</dbReference>
<dbReference type="Gene3D" id="6.10.250.3220">
    <property type="match status" value="1"/>
</dbReference>
<dbReference type="EMBL" id="CACRXK020026001">
    <property type="protein sequence ID" value="CAB4039885.1"/>
    <property type="molecule type" value="Genomic_DNA"/>
</dbReference>
<dbReference type="InterPro" id="IPR036855">
    <property type="entry name" value="Znf_CCCH_sf"/>
</dbReference>
<comment type="caution">
    <text evidence="2">The sequence shown here is derived from an EMBL/GenBank/DDBJ whole genome shotgun (WGS) entry which is preliminary data.</text>
</comment>